<name>A0A1Z4JI93_LEPBY</name>
<feature type="domain" description="Phosphodiester glycosidase" evidence="2">
    <location>
        <begin position="437"/>
        <end position="590"/>
    </location>
</feature>
<gene>
    <name evidence="3" type="ORF">NIES2135_32930</name>
</gene>
<evidence type="ECO:0000313" key="3">
    <source>
        <dbReference type="EMBL" id="BAY56459.1"/>
    </source>
</evidence>
<accession>A0A1Z4JI93</accession>
<evidence type="ECO:0000256" key="1">
    <source>
        <dbReference type="SAM" id="SignalP"/>
    </source>
</evidence>
<dbReference type="Proteomes" id="UP000217895">
    <property type="component" value="Chromosome"/>
</dbReference>
<evidence type="ECO:0000313" key="4">
    <source>
        <dbReference type="Proteomes" id="UP000217895"/>
    </source>
</evidence>
<keyword evidence="4" id="KW-1185">Reference proteome</keyword>
<dbReference type="EMBL" id="AP018203">
    <property type="protein sequence ID" value="BAY56459.1"/>
    <property type="molecule type" value="Genomic_DNA"/>
</dbReference>
<feature type="chain" id="PRO_5011115513" description="Phosphodiester glycosidase domain-containing protein" evidence="1">
    <location>
        <begin position="23"/>
        <end position="593"/>
    </location>
</feature>
<evidence type="ECO:0000259" key="2">
    <source>
        <dbReference type="Pfam" id="PF09992"/>
    </source>
</evidence>
<reference evidence="3 4" key="1">
    <citation type="submission" date="2017-06" db="EMBL/GenBank/DDBJ databases">
        <title>Genome sequencing of cyanobaciteial culture collection at National Institute for Environmental Studies (NIES).</title>
        <authorList>
            <person name="Hirose Y."/>
            <person name="Shimura Y."/>
            <person name="Fujisawa T."/>
            <person name="Nakamura Y."/>
            <person name="Kawachi M."/>
        </authorList>
    </citation>
    <scope>NUCLEOTIDE SEQUENCE [LARGE SCALE GENOMIC DNA]</scope>
    <source>
        <strain evidence="3 4">NIES-2135</strain>
    </source>
</reference>
<dbReference type="PANTHER" id="PTHR40446:SF2">
    <property type="entry name" value="N-ACETYLGLUCOSAMINE-1-PHOSPHODIESTER ALPHA-N-ACETYLGLUCOSAMINIDASE"/>
    <property type="match status" value="1"/>
</dbReference>
<proteinExistence type="predicted"/>
<sequence>MTSPKFGFYVLALLSFSLPARADAPAALDFNVAQQSVPQRVPALNFNVPTAQGTQINLNGVTISGNWMQWQGNRVGISDAIIRSQFGAELLSTTDATRQPVQWFSEAVLPTRLTPPLRYLDVTDLAQKYGWQLQISGNILQISTPKANLTAIQQEQLAGNVDRITISLDRPITWQADPQSNELVLTFDAQADQNRIQAFKPTPSFRLRSLKVEPTPNRTTVRLGIPIGFRPRITTLSNPDRIVIDIGSNFLSDRDILWTNGLFWRQRSLTVRSNQFPIVWFEVNPRQPGLSIRPILPNTTTLTGTLPLFTTAQQSLTSAAINGGYFNRNNQLPLGAIKVNQRFASGPILNRGVVGWDAAGNWKFDRLRLQETLILSSGQRFPLTVLNSAYVQAGIARYTADWGSTYTTLTDNEILLTVQNNQAGTQQTAEKAGTVIPLPTTGYLLVFRSNRTAAASFPPATPIQLESIFTPSDLAAFPNLIGGGPLLIRDGQIVLDARLEQFSDAFIRETAARSAIGQTSDGRILIVTAQNNVAGLGATLSDMADIMQQLGAVNALNLDGGSSTTLYLGGQLLDRPPRTSARVHNGIGVFIQP</sequence>
<keyword evidence="1" id="KW-0732">Signal</keyword>
<dbReference type="AlphaFoldDB" id="A0A1Z4JI93"/>
<organism evidence="3 4">
    <name type="scientific">Leptolyngbya boryana NIES-2135</name>
    <dbReference type="NCBI Taxonomy" id="1973484"/>
    <lineage>
        <taxon>Bacteria</taxon>
        <taxon>Bacillati</taxon>
        <taxon>Cyanobacteriota</taxon>
        <taxon>Cyanophyceae</taxon>
        <taxon>Leptolyngbyales</taxon>
        <taxon>Leptolyngbyaceae</taxon>
        <taxon>Leptolyngbya group</taxon>
        <taxon>Leptolyngbya</taxon>
    </lineage>
</organism>
<dbReference type="Pfam" id="PF09992">
    <property type="entry name" value="NAGPA"/>
    <property type="match status" value="1"/>
</dbReference>
<feature type="signal peptide" evidence="1">
    <location>
        <begin position="1"/>
        <end position="22"/>
    </location>
</feature>
<protein>
    <recommendedName>
        <fullName evidence="2">Phosphodiester glycosidase domain-containing protein</fullName>
    </recommendedName>
</protein>
<dbReference type="PANTHER" id="PTHR40446">
    <property type="entry name" value="N-ACETYLGLUCOSAMINE-1-PHOSPHODIESTER ALPHA-N-ACETYLGLUCOSAMINIDASE"/>
    <property type="match status" value="1"/>
</dbReference>
<dbReference type="InterPro" id="IPR018711">
    <property type="entry name" value="NAGPA"/>
</dbReference>